<reference evidence="4" key="1">
    <citation type="journal article" date="2019" name="Int. J. Syst. Evol. Microbiol.">
        <title>The Global Catalogue of Microorganisms (GCM) 10K type strain sequencing project: providing services to taxonomists for standard genome sequencing and annotation.</title>
        <authorList>
            <consortium name="The Broad Institute Genomics Platform"/>
            <consortium name="The Broad Institute Genome Sequencing Center for Infectious Disease"/>
            <person name="Wu L."/>
            <person name="Ma J."/>
        </authorList>
    </citation>
    <scope>NUCLEOTIDE SEQUENCE [LARGE SCALE GENOMIC DNA]</scope>
    <source>
        <strain evidence="4">CGMCC 1.19032</strain>
    </source>
</reference>
<dbReference type="RefSeq" id="WP_204653775.1">
    <property type="nucleotide sequence ID" value="NZ_JAFBFD010000013.1"/>
</dbReference>
<dbReference type="Proteomes" id="UP001595969">
    <property type="component" value="Unassembled WGS sequence"/>
</dbReference>
<keyword evidence="4" id="KW-1185">Reference proteome</keyword>
<sequence length="919" mass="104796">MVTGAIDYKEVQLCFNDSPEQQEHRLNQGSKNQIPNLSFSLEKQNKNVMIIGSFTESRFIQTLYQEQKLPEFDAIKNEGEGFLIKTVAFPTPEIPCALVIVGSDPRGTIYGIYHLSKLIGVSPWYWYSDVPVPIKEKINVDTQTIVQKAPSIKYRGIFINDEERTIDWVKEKFSNEQGVPSVYFYRHVFELLLRLGLNTLWPAMHEGTDAFNAFENKQGVSVNAAEAARYGVILSASHCEMMLRNNVGEWQNWFIKNQANYSWQTKNWDDAFDYTRHKEAILAYWKERLVANKEFESIYALGIRGGHDGSYAKSNLEATFKDEVAMLKDVIREQRRLIAEVHGDPDAVPQVFIPYKEIGYLYNNGLKDFIDEKVILMWAEDNFGYIRQVPNELERKRPGGTGIYYHQSYKLAWDIDSLHEATLKEDFFIPQLRRDYSLNEDLTNALADVLLAYSKLNGTKRPEHFGTENLSSIETPLFKEEHAFPFSVMHAGDEGQRLIDHCQSLVTTLNAIQDELSDEQNIAFYQQIYHPISSYAYMAEQFVYFWKYQLAVSQGRFGSAPLLKKLSLKAQENIQQAQQKFWTINQSKWQYSIGYSHPIAYYGGVNEGIVMLNEAHYQPLESSFPTIGAACEDQLVPNTGTLYFHSKLEQEKFIDIFSKDGQVQHWEAQADSWIRLSHSHGATASEERLWVTIDWSQLTNSQSGTITISQKNSTQIIATFQVQATLSNLVLPPKTAMEANGYLLIEAGNYSKLVNGRDASYWQFIPNIGQRKGVMKALPNDAISIRENLQDSAQIHYHVYFERTGTFYGKLYRIPTLNEGVEADGRLRTCHLAIGLDDDIPTCANLLGNDHWGSEAWANNVMQMSEPLVFSITVQQPGWHTLVIYRVDAAILFDRILIETIPGAGGQALVGPIASPHHF</sequence>
<dbReference type="Pfam" id="PF17829">
    <property type="entry name" value="GH115_C"/>
    <property type="match status" value="1"/>
</dbReference>
<accession>A0ABV9MSU4</accession>
<dbReference type="InterPro" id="IPR041437">
    <property type="entry name" value="GH115_C"/>
</dbReference>
<keyword evidence="1 3" id="KW-0378">Hydrolase</keyword>
<dbReference type="Gene3D" id="3.30.379.10">
    <property type="entry name" value="Chitobiase/beta-hexosaminidase domain 2-like"/>
    <property type="match status" value="1"/>
</dbReference>
<dbReference type="Gene3D" id="2.60.120.1620">
    <property type="match status" value="1"/>
</dbReference>
<dbReference type="Gene3D" id="3.20.20.520">
    <property type="entry name" value="Glycosyl hydrolase family 115"/>
    <property type="match status" value="1"/>
</dbReference>
<protein>
    <submittedName>
        <fullName evidence="3">Glycosyl hydrolase 115 family protein</fullName>
    </submittedName>
</protein>
<dbReference type="Gene3D" id="1.20.58.2150">
    <property type="match status" value="1"/>
</dbReference>
<comment type="caution">
    <text evidence="3">The sequence shown here is derived from an EMBL/GenBank/DDBJ whole genome shotgun (WGS) entry which is preliminary data.</text>
</comment>
<gene>
    <name evidence="3" type="ORF">ACFO5I_01205</name>
</gene>
<dbReference type="InterPro" id="IPR042301">
    <property type="entry name" value="GH115_sf"/>
</dbReference>
<dbReference type="SUPFAM" id="SSF55545">
    <property type="entry name" value="beta-N-acetylhexosaminidase-like domain"/>
    <property type="match status" value="1"/>
</dbReference>
<dbReference type="PANTHER" id="PTHR37842:SF2">
    <property type="entry name" value="GYLCOSYL HYDROLASE 115 C-TERMINAL DOMAIN-CONTAINING PROTEIN"/>
    <property type="match status" value="1"/>
</dbReference>
<evidence type="ECO:0000259" key="2">
    <source>
        <dbReference type="Pfam" id="PF17829"/>
    </source>
</evidence>
<dbReference type="GO" id="GO:0016787">
    <property type="term" value="F:hydrolase activity"/>
    <property type="evidence" value="ECO:0007669"/>
    <property type="project" value="UniProtKB-KW"/>
</dbReference>
<dbReference type="PANTHER" id="PTHR37842">
    <property type="match status" value="1"/>
</dbReference>
<evidence type="ECO:0000313" key="3">
    <source>
        <dbReference type="EMBL" id="MFC4718365.1"/>
    </source>
</evidence>
<proteinExistence type="predicted"/>
<feature type="domain" description="Gylcosyl hydrolase 115 C-terminal" evidence="2">
    <location>
        <begin position="737"/>
        <end position="900"/>
    </location>
</feature>
<name>A0ABV9MSU4_9ENTE</name>
<evidence type="ECO:0000313" key="4">
    <source>
        <dbReference type="Proteomes" id="UP001595969"/>
    </source>
</evidence>
<organism evidence="3 4">
    <name type="scientific">Enterococcus lemanii</name>
    <dbReference type="NCBI Taxonomy" id="1159752"/>
    <lineage>
        <taxon>Bacteria</taxon>
        <taxon>Bacillati</taxon>
        <taxon>Bacillota</taxon>
        <taxon>Bacilli</taxon>
        <taxon>Lactobacillales</taxon>
        <taxon>Enterococcaceae</taxon>
        <taxon>Enterococcus</taxon>
    </lineage>
</organism>
<dbReference type="Pfam" id="PF15979">
    <property type="entry name" value="Glyco_hydro_115"/>
    <property type="match status" value="1"/>
</dbReference>
<dbReference type="InterPro" id="IPR029018">
    <property type="entry name" value="Hex-like_dom2"/>
</dbReference>
<evidence type="ECO:0000256" key="1">
    <source>
        <dbReference type="ARBA" id="ARBA00022801"/>
    </source>
</evidence>
<dbReference type="EMBL" id="JBHSGS010000007">
    <property type="protein sequence ID" value="MFC4718365.1"/>
    <property type="molecule type" value="Genomic_DNA"/>
</dbReference>
<dbReference type="InterPro" id="IPR031924">
    <property type="entry name" value="GH115"/>
</dbReference>